<gene>
    <name evidence="2" type="ORF">WN51_13983</name>
</gene>
<organism evidence="2 3">
    <name type="scientific">Melipona quadrifasciata</name>
    <dbReference type="NCBI Taxonomy" id="166423"/>
    <lineage>
        <taxon>Eukaryota</taxon>
        <taxon>Metazoa</taxon>
        <taxon>Ecdysozoa</taxon>
        <taxon>Arthropoda</taxon>
        <taxon>Hexapoda</taxon>
        <taxon>Insecta</taxon>
        <taxon>Pterygota</taxon>
        <taxon>Neoptera</taxon>
        <taxon>Endopterygota</taxon>
        <taxon>Hymenoptera</taxon>
        <taxon>Apocrita</taxon>
        <taxon>Aculeata</taxon>
        <taxon>Apoidea</taxon>
        <taxon>Anthophila</taxon>
        <taxon>Apidae</taxon>
        <taxon>Melipona</taxon>
    </lineage>
</organism>
<sequence length="316" mass="34518">MSANSTSVSKVSRETRINSITMSKIANFRTGNNSNENLKHNDGGETGKLLGENSEFIRWSANVKGIFAWVGSVIKYSPVSSAEHPRLSRKYAVRPAVARRTPEAPPPPFLRYHLKAGDVMTTIRAEDDMALVSSTMARVFVNRWLLMTGRTNLLVVSLLSQPWGTYSLRNVLGKASVSALCLIIQVPTRRNTPDRALKILRLPAWQCAACRERELLGETVGKARVEEERGPMKRAEAAREMVGTRATVETSRTMVRSCDVDVVEDDGAAIGNGGDGGGADGGADTRRAGRHEGFDVTPLEFPLTGHDDARNLRSVD</sequence>
<dbReference type="OrthoDB" id="10506798at2759"/>
<reference evidence="2 3" key="1">
    <citation type="submission" date="2015-07" db="EMBL/GenBank/DDBJ databases">
        <title>The genome of Melipona quadrifasciata.</title>
        <authorList>
            <person name="Pan H."/>
            <person name="Kapheim K."/>
        </authorList>
    </citation>
    <scope>NUCLEOTIDE SEQUENCE [LARGE SCALE GENOMIC DNA]</scope>
    <source>
        <strain evidence="2">0111107301</strain>
        <tissue evidence="2">Whole body</tissue>
    </source>
</reference>
<evidence type="ECO:0000256" key="1">
    <source>
        <dbReference type="SAM" id="MobiDB-lite"/>
    </source>
</evidence>
<feature type="region of interest" description="Disordered" evidence="1">
    <location>
        <begin position="266"/>
        <end position="316"/>
    </location>
</feature>
<dbReference type="AlphaFoldDB" id="A0A0M8ZYV4"/>
<feature type="compositionally biased region" description="Basic and acidic residues" evidence="1">
    <location>
        <begin position="227"/>
        <end position="239"/>
    </location>
</feature>
<feature type="region of interest" description="Disordered" evidence="1">
    <location>
        <begin position="227"/>
        <end position="246"/>
    </location>
</feature>
<feature type="compositionally biased region" description="Basic and acidic residues" evidence="1">
    <location>
        <begin position="283"/>
        <end position="294"/>
    </location>
</feature>
<feature type="compositionally biased region" description="Basic and acidic residues" evidence="1">
    <location>
        <begin position="305"/>
        <end position="316"/>
    </location>
</feature>
<dbReference type="Proteomes" id="UP000053105">
    <property type="component" value="Unassembled WGS sequence"/>
</dbReference>
<keyword evidence="3" id="KW-1185">Reference proteome</keyword>
<accession>A0A0M8ZYV4</accession>
<evidence type="ECO:0000313" key="2">
    <source>
        <dbReference type="EMBL" id="KOX73905.1"/>
    </source>
</evidence>
<proteinExistence type="predicted"/>
<name>A0A0M8ZYV4_9HYME</name>
<dbReference type="EMBL" id="KQ435794">
    <property type="protein sequence ID" value="KOX73905.1"/>
    <property type="molecule type" value="Genomic_DNA"/>
</dbReference>
<feature type="compositionally biased region" description="Gly residues" evidence="1">
    <location>
        <begin position="270"/>
        <end position="281"/>
    </location>
</feature>
<protein>
    <submittedName>
        <fullName evidence="2">Uncharacterized protein</fullName>
    </submittedName>
</protein>
<evidence type="ECO:0000313" key="3">
    <source>
        <dbReference type="Proteomes" id="UP000053105"/>
    </source>
</evidence>